<feature type="signal peptide" evidence="7">
    <location>
        <begin position="1"/>
        <end position="20"/>
    </location>
</feature>
<protein>
    <submittedName>
        <fullName evidence="9">M20/M25/M40 family metallo-hydrolase</fullName>
    </submittedName>
</protein>
<evidence type="ECO:0000256" key="1">
    <source>
        <dbReference type="ARBA" id="ARBA00022438"/>
    </source>
</evidence>
<keyword evidence="1" id="KW-0031">Aminopeptidase</keyword>
<dbReference type="Proteomes" id="UP000288012">
    <property type="component" value="Unassembled WGS sequence"/>
</dbReference>
<dbReference type="GO" id="GO:0046872">
    <property type="term" value="F:metal ion binding"/>
    <property type="evidence" value="ECO:0007669"/>
    <property type="project" value="UniProtKB-KW"/>
</dbReference>
<evidence type="ECO:0000313" key="10">
    <source>
        <dbReference type="Proteomes" id="UP000288012"/>
    </source>
</evidence>
<dbReference type="PANTHER" id="PTHR12147">
    <property type="entry name" value="METALLOPEPTIDASE M28 FAMILY MEMBER"/>
    <property type="match status" value="1"/>
</dbReference>
<name>A0A3S0XTI0_9GAMM</name>
<proteinExistence type="predicted"/>
<dbReference type="GO" id="GO:0006508">
    <property type="term" value="P:proteolysis"/>
    <property type="evidence" value="ECO:0007669"/>
    <property type="project" value="UniProtKB-KW"/>
</dbReference>
<dbReference type="SUPFAM" id="SSF53187">
    <property type="entry name" value="Zn-dependent exopeptidases"/>
    <property type="match status" value="1"/>
</dbReference>
<keyword evidence="3" id="KW-0479">Metal-binding</keyword>
<dbReference type="GO" id="GO:0004177">
    <property type="term" value="F:aminopeptidase activity"/>
    <property type="evidence" value="ECO:0007669"/>
    <property type="project" value="UniProtKB-KW"/>
</dbReference>
<reference evidence="9 10" key="1">
    <citation type="submission" date="2018-12" db="EMBL/GenBank/DDBJ databases">
        <title>Legionella sp,whole genome shotgun sequence.</title>
        <authorList>
            <person name="Wu H."/>
        </authorList>
    </citation>
    <scope>NUCLEOTIDE SEQUENCE [LARGE SCALE GENOMIC DNA]</scope>
    <source>
        <strain evidence="10">km714</strain>
    </source>
</reference>
<dbReference type="Pfam" id="PF04389">
    <property type="entry name" value="Peptidase_M28"/>
    <property type="match status" value="1"/>
</dbReference>
<comment type="caution">
    <text evidence="9">The sequence shown here is derived from an EMBL/GenBank/DDBJ whole genome shotgun (WGS) entry which is preliminary data.</text>
</comment>
<evidence type="ECO:0000313" key="9">
    <source>
        <dbReference type="EMBL" id="RUQ88685.1"/>
    </source>
</evidence>
<keyword evidence="6" id="KW-0862">Zinc</keyword>
<evidence type="ECO:0000256" key="5">
    <source>
        <dbReference type="ARBA" id="ARBA00022801"/>
    </source>
</evidence>
<keyword evidence="2" id="KW-0645">Protease</keyword>
<dbReference type="InterPro" id="IPR007484">
    <property type="entry name" value="Peptidase_M28"/>
</dbReference>
<dbReference type="EMBL" id="RZGR01000011">
    <property type="protein sequence ID" value="RUQ88685.1"/>
    <property type="molecule type" value="Genomic_DNA"/>
</dbReference>
<evidence type="ECO:0000256" key="4">
    <source>
        <dbReference type="ARBA" id="ARBA00022729"/>
    </source>
</evidence>
<sequence>MPGRFIFLMCCMLLSYSLTAKTPLVKEQVQLPACLANNIKFAHKILAENAQYKIIELNLHDLDTLSQLAEQIHCGHFVNVSHLISSESLTKRQETAAALLDKPAHARTFAGDNRLRHQKLVRKALQQIDLQAMWQTITHLSAFVNRSAFNENGVKTAEWIKEQVDRLILEHGNKDAETFYVQTRAPYVQPSVVTVIGKSKKAPAIVIGAHMDTLGRDGMDRMPGADDDATGSATAMEIARILLAADIQFKRPIYIIWYAAEERGLVGSQQVVQDFMQKSIPVHAVLQLDMTGYRHHAKDNTMWIFTDYTNQKLNRFLAQLIKAYIKVPVAYSQCGYGCSDHASWTQEGIPASFPCETSFEDHNPFIHTAADGMNLLNQQHMRNYTKLGLAFAIELAAK</sequence>
<feature type="domain" description="Peptidase M28" evidence="8">
    <location>
        <begin position="193"/>
        <end position="390"/>
    </location>
</feature>
<dbReference type="Gene3D" id="3.40.630.10">
    <property type="entry name" value="Zn peptidases"/>
    <property type="match status" value="1"/>
</dbReference>
<evidence type="ECO:0000256" key="7">
    <source>
        <dbReference type="SAM" id="SignalP"/>
    </source>
</evidence>
<dbReference type="RefSeq" id="WP_127111209.1">
    <property type="nucleotide sequence ID" value="NZ_RZGR01000011.1"/>
</dbReference>
<keyword evidence="10" id="KW-1185">Reference proteome</keyword>
<dbReference type="AlphaFoldDB" id="A0A3S0XTI0"/>
<feature type="chain" id="PRO_5018553911" evidence="7">
    <location>
        <begin position="21"/>
        <end position="398"/>
    </location>
</feature>
<organism evidence="9 10">
    <name type="scientific">Legionella septentrionalis</name>
    <dbReference type="NCBI Taxonomy" id="2498109"/>
    <lineage>
        <taxon>Bacteria</taxon>
        <taxon>Pseudomonadati</taxon>
        <taxon>Pseudomonadota</taxon>
        <taxon>Gammaproteobacteria</taxon>
        <taxon>Legionellales</taxon>
        <taxon>Legionellaceae</taxon>
        <taxon>Legionella</taxon>
    </lineage>
</organism>
<dbReference type="PANTHER" id="PTHR12147:SF56">
    <property type="entry name" value="AMINOPEPTIDASE YDR415C-RELATED"/>
    <property type="match status" value="1"/>
</dbReference>
<evidence type="ECO:0000256" key="6">
    <source>
        <dbReference type="ARBA" id="ARBA00022833"/>
    </source>
</evidence>
<dbReference type="NCBIfam" id="NF045908">
    <property type="entry name" value="AminopepLapALeg"/>
    <property type="match status" value="1"/>
</dbReference>
<accession>A0A3S0XTI0</accession>
<dbReference type="GO" id="GO:0008235">
    <property type="term" value="F:metalloexopeptidase activity"/>
    <property type="evidence" value="ECO:0007669"/>
    <property type="project" value="InterPro"/>
</dbReference>
<evidence type="ECO:0000256" key="3">
    <source>
        <dbReference type="ARBA" id="ARBA00022723"/>
    </source>
</evidence>
<keyword evidence="5 9" id="KW-0378">Hydrolase</keyword>
<dbReference type="InterPro" id="IPR045175">
    <property type="entry name" value="M28_fam"/>
</dbReference>
<keyword evidence="4 7" id="KW-0732">Signal</keyword>
<evidence type="ECO:0000259" key="8">
    <source>
        <dbReference type="Pfam" id="PF04389"/>
    </source>
</evidence>
<gene>
    <name evidence="9" type="ORF">EKM59_05085</name>
</gene>
<evidence type="ECO:0000256" key="2">
    <source>
        <dbReference type="ARBA" id="ARBA00022670"/>
    </source>
</evidence>